<reference evidence="2 3" key="1">
    <citation type="submission" date="2017-03" db="EMBL/GenBank/DDBJ databases">
        <authorList>
            <person name="Afonso C.L."/>
            <person name="Miller P.J."/>
            <person name="Scott M.A."/>
            <person name="Spackman E."/>
            <person name="Goraichik I."/>
            <person name="Dimitrov K.M."/>
            <person name="Suarez D.L."/>
            <person name="Swayne D.E."/>
        </authorList>
    </citation>
    <scope>NUCLEOTIDE SEQUENCE [LARGE SCALE GENOMIC DNA]</scope>
    <source>
        <strain evidence="2 3">CECT 7971</strain>
    </source>
</reference>
<protein>
    <recommendedName>
        <fullName evidence="4">DUF2155 domain-containing protein</fullName>
    </recommendedName>
</protein>
<dbReference type="Pfam" id="PF09923">
    <property type="entry name" value="DUF2155"/>
    <property type="match status" value="1"/>
</dbReference>
<name>A0A1Y5T779_9RHOB</name>
<dbReference type="STRING" id="658057.SAMN04488032_11489"/>
<dbReference type="Proteomes" id="UP000193307">
    <property type="component" value="Unassembled WGS sequence"/>
</dbReference>
<keyword evidence="1" id="KW-0732">Signal</keyword>
<accession>A0A1Y5T779</accession>
<evidence type="ECO:0000313" key="3">
    <source>
        <dbReference type="Proteomes" id="UP000193307"/>
    </source>
</evidence>
<organism evidence="2 3">
    <name type="scientific">Pacificibacter marinus</name>
    <dbReference type="NCBI Taxonomy" id="658057"/>
    <lineage>
        <taxon>Bacteria</taxon>
        <taxon>Pseudomonadati</taxon>
        <taxon>Pseudomonadota</taxon>
        <taxon>Alphaproteobacteria</taxon>
        <taxon>Rhodobacterales</taxon>
        <taxon>Roseobacteraceae</taxon>
        <taxon>Pacificibacter</taxon>
    </lineage>
</organism>
<dbReference type="InterPro" id="IPR019225">
    <property type="entry name" value="DUF2155"/>
</dbReference>
<evidence type="ECO:0008006" key="4">
    <source>
        <dbReference type="Google" id="ProtNLM"/>
    </source>
</evidence>
<evidence type="ECO:0000313" key="2">
    <source>
        <dbReference type="EMBL" id="SLN56975.1"/>
    </source>
</evidence>
<feature type="chain" id="PRO_5011011605" description="DUF2155 domain-containing protein" evidence="1">
    <location>
        <begin position="21"/>
        <end position="179"/>
    </location>
</feature>
<keyword evidence="3" id="KW-1185">Reference proteome</keyword>
<sequence>MKYIGAIGLTCLLLSGTVGAAQDNGLGEDFQTGIDQILIEPLDESGIGFGGDGLSLEDLQRLPQTGILRELRDITTETQIKVISGTGANLRALDRLTGQVQDLSVAVGQPVVFGRISVYLSDCRYPEDNQSGDAYAYLMVHAQGIDEPVFTGWMVASSPALNAMDHARYDVWPLTCITS</sequence>
<dbReference type="EMBL" id="FWFW01000010">
    <property type="protein sequence ID" value="SLN56975.1"/>
    <property type="molecule type" value="Genomic_DNA"/>
</dbReference>
<proteinExistence type="predicted"/>
<dbReference type="OrthoDB" id="9810376at2"/>
<evidence type="ECO:0000256" key="1">
    <source>
        <dbReference type="SAM" id="SignalP"/>
    </source>
</evidence>
<dbReference type="AlphaFoldDB" id="A0A1Y5T779"/>
<dbReference type="RefSeq" id="WP_085850048.1">
    <property type="nucleotide sequence ID" value="NZ_FNZV01000014.1"/>
</dbReference>
<feature type="signal peptide" evidence="1">
    <location>
        <begin position="1"/>
        <end position="20"/>
    </location>
</feature>
<gene>
    <name evidence="2" type="ORF">PAM7971_02951</name>
</gene>